<protein>
    <recommendedName>
        <fullName evidence="1">Thioredoxin domain-containing protein</fullName>
    </recommendedName>
</protein>
<dbReference type="SUPFAM" id="SSF52833">
    <property type="entry name" value="Thioredoxin-like"/>
    <property type="match status" value="1"/>
</dbReference>
<comment type="caution">
    <text evidence="2">The sequence shown here is derived from an EMBL/GenBank/DDBJ whole genome shotgun (WGS) entry which is preliminary data.</text>
</comment>
<dbReference type="Pfam" id="PF00085">
    <property type="entry name" value="Thioredoxin"/>
    <property type="match status" value="1"/>
</dbReference>
<dbReference type="CDD" id="cd02947">
    <property type="entry name" value="TRX_family"/>
    <property type="match status" value="1"/>
</dbReference>
<evidence type="ECO:0000313" key="3">
    <source>
        <dbReference type="Proteomes" id="UP000035996"/>
    </source>
</evidence>
<dbReference type="InterPro" id="IPR036249">
    <property type="entry name" value="Thioredoxin-like_sf"/>
</dbReference>
<reference evidence="2" key="1">
    <citation type="submission" date="2015-06" db="EMBL/GenBank/DDBJ databases">
        <authorList>
            <person name="Liu B."/>
            <person name="Wang J."/>
            <person name="Zhu Y."/>
            <person name="Liu G."/>
            <person name="Chen Q."/>
            <person name="Zheng C."/>
            <person name="Che J."/>
            <person name="Ge C."/>
            <person name="Shi H."/>
            <person name="Pan Z."/>
            <person name="Liu X."/>
        </authorList>
    </citation>
    <scope>NUCLEOTIDE SEQUENCE [LARGE SCALE GENOMIC DNA]</scope>
    <source>
        <strain evidence="2">DSM 16346</strain>
    </source>
</reference>
<evidence type="ECO:0000313" key="2">
    <source>
        <dbReference type="EMBL" id="KMM37121.1"/>
    </source>
</evidence>
<gene>
    <name evidence="2" type="ORF">AB986_14675</name>
</gene>
<dbReference type="Proteomes" id="UP000035996">
    <property type="component" value="Unassembled WGS sequence"/>
</dbReference>
<accession>A0A0J6CLM8</accession>
<feature type="domain" description="Thioredoxin" evidence="1">
    <location>
        <begin position="11"/>
        <end position="81"/>
    </location>
</feature>
<keyword evidence="3" id="KW-1185">Reference proteome</keyword>
<dbReference type="EMBL" id="LELK01000004">
    <property type="protein sequence ID" value="KMM37121.1"/>
    <property type="molecule type" value="Genomic_DNA"/>
</dbReference>
<dbReference type="InterPro" id="IPR013766">
    <property type="entry name" value="Thioredoxin_domain"/>
</dbReference>
<dbReference type="Gene3D" id="3.40.30.10">
    <property type="entry name" value="Glutaredoxin"/>
    <property type="match status" value="1"/>
</dbReference>
<evidence type="ECO:0000259" key="1">
    <source>
        <dbReference type="Pfam" id="PF00085"/>
    </source>
</evidence>
<sequence>MKEITEQNELRELMNQPYCIFFFYTPFCRTCKIAQRMLQVVIESKDLQEKVYVCNLNYFPSLAEDLKIQSVPALTIYREGSPGDILFAFESVIKVDTFLSNE</sequence>
<dbReference type="OrthoDB" id="5784238at2"/>
<name>A0A0J6CLM8_9BACL</name>
<dbReference type="AlphaFoldDB" id="A0A0J6CLM8"/>
<organism evidence="2 3">
    <name type="scientific">Guptibacillus hwajinpoensis</name>
    <dbReference type="NCBI Taxonomy" id="208199"/>
    <lineage>
        <taxon>Bacteria</taxon>
        <taxon>Bacillati</taxon>
        <taxon>Bacillota</taxon>
        <taxon>Bacilli</taxon>
        <taxon>Bacillales</taxon>
        <taxon>Guptibacillaceae</taxon>
        <taxon>Guptibacillus</taxon>
    </lineage>
</organism>
<dbReference type="RefSeq" id="WP_048311920.1">
    <property type="nucleotide sequence ID" value="NZ_CP119526.1"/>
</dbReference>
<dbReference type="STRING" id="157733.AB986_14675"/>
<proteinExistence type="predicted"/>